<keyword evidence="1" id="KW-0732">Signal</keyword>
<accession>A0AAJ0HWH7</accession>
<dbReference type="AlphaFoldDB" id="A0AAJ0HWH7"/>
<reference evidence="2" key="1">
    <citation type="journal article" date="2023" name="Mol. Phylogenet. Evol.">
        <title>Genome-scale phylogeny and comparative genomics of the fungal order Sordariales.</title>
        <authorList>
            <person name="Hensen N."/>
            <person name="Bonometti L."/>
            <person name="Westerberg I."/>
            <person name="Brannstrom I.O."/>
            <person name="Guillou S."/>
            <person name="Cros-Aarteil S."/>
            <person name="Calhoun S."/>
            <person name="Haridas S."/>
            <person name="Kuo A."/>
            <person name="Mondo S."/>
            <person name="Pangilinan J."/>
            <person name="Riley R."/>
            <person name="LaButti K."/>
            <person name="Andreopoulos B."/>
            <person name="Lipzen A."/>
            <person name="Chen C."/>
            <person name="Yan M."/>
            <person name="Daum C."/>
            <person name="Ng V."/>
            <person name="Clum A."/>
            <person name="Steindorff A."/>
            <person name="Ohm R.A."/>
            <person name="Martin F."/>
            <person name="Silar P."/>
            <person name="Natvig D.O."/>
            <person name="Lalanne C."/>
            <person name="Gautier V."/>
            <person name="Ament-Velasquez S.L."/>
            <person name="Kruys A."/>
            <person name="Hutchinson M.I."/>
            <person name="Powell A.J."/>
            <person name="Barry K."/>
            <person name="Miller A.N."/>
            <person name="Grigoriev I.V."/>
            <person name="Debuchy R."/>
            <person name="Gladieux P."/>
            <person name="Hiltunen Thoren M."/>
            <person name="Johannesson H."/>
        </authorList>
    </citation>
    <scope>NUCLEOTIDE SEQUENCE</scope>
    <source>
        <strain evidence="2">CBS 955.72</strain>
    </source>
</reference>
<evidence type="ECO:0000256" key="1">
    <source>
        <dbReference type="SAM" id="SignalP"/>
    </source>
</evidence>
<dbReference type="EMBL" id="JAUIQD010000001">
    <property type="protein sequence ID" value="KAK3364196.1"/>
    <property type="molecule type" value="Genomic_DNA"/>
</dbReference>
<gene>
    <name evidence="2" type="ORF">B0T25DRAFT_59466</name>
</gene>
<dbReference type="Proteomes" id="UP001275084">
    <property type="component" value="Unassembled WGS sequence"/>
</dbReference>
<organism evidence="2 3">
    <name type="scientific">Lasiosphaeria hispida</name>
    <dbReference type="NCBI Taxonomy" id="260671"/>
    <lineage>
        <taxon>Eukaryota</taxon>
        <taxon>Fungi</taxon>
        <taxon>Dikarya</taxon>
        <taxon>Ascomycota</taxon>
        <taxon>Pezizomycotina</taxon>
        <taxon>Sordariomycetes</taxon>
        <taxon>Sordariomycetidae</taxon>
        <taxon>Sordariales</taxon>
        <taxon>Lasiosphaeriaceae</taxon>
        <taxon>Lasiosphaeria</taxon>
    </lineage>
</organism>
<keyword evidence="3" id="KW-1185">Reference proteome</keyword>
<feature type="chain" id="PRO_5042493751" description="Secreted protein" evidence="1">
    <location>
        <begin position="29"/>
        <end position="177"/>
    </location>
</feature>
<protein>
    <recommendedName>
        <fullName evidence="4">Secreted protein</fullName>
    </recommendedName>
</protein>
<feature type="signal peptide" evidence="1">
    <location>
        <begin position="1"/>
        <end position="28"/>
    </location>
</feature>
<proteinExistence type="predicted"/>
<name>A0AAJ0HWH7_9PEZI</name>
<comment type="caution">
    <text evidence="2">The sequence shown here is derived from an EMBL/GenBank/DDBJ whole genome shotgun (WGS) entry which is preliminary data.</text>
</comment>
<evidence type="ECO:0008006" key="4">
    <source>
        <dbReference type="Google" id="ProtNLM"/>
    </source>
</evidence>
<evidence type="ECO:0000313" key="3">
    <source>
        <dbReference type="Proteomes" id="UP001275084"/>
    </source>
</evidence>
<reference evidence="2" key="2">
    <citation type="submission" date="2023-06" db="EMBL/GenBank/DDBJ databases">
        <authorList>
            <consortium name="Lawrence Berkeley National Laboratory"/>
            <person name="Haridas S."/>
            <person name="Hensen N."/>
            <person name="Bonometti L."/>
            <person name="Westerberg I."/>
            <person name="Brannstrom I.O."/>
            <person name="Guillou S."/>
            <person name="Cros-Aarteil S."/>
            <person name="Calhoun S."/>
            <person name="Kuo A."/>
            <person name="Mondo S."/>
            <person name="Pangilinan J."/>
            <person name="Riley R."/>
            <person name="Labutti K."/>
            <person name="Andreopoulos B."/>
            <person name="Lipzen A."/>
            <person name="Chen C."/>
            <person name="Yanf M."/>
            <person name="Daum C."/>
            <person name="Ng V."/>
            <person name="Clum A."/>
            <person name="Steindorff A."/>
            <person name="Ohm R."/>
            <person name="Martin F."/>
            <person name="Silar P."/>
            <person name="Natvig D."/>
            <person name="Lalanne C."/>
            <person name="Gautier V."/>
            <person name="Ament-Velasquez S.L."/>
            <person name="Kruys A."/>
            <person name="Hutchinson M.I."/>
            <person name="Powell A.J."/>
            <person name="Barry K."/>
            <person name="Miller A.N."/>
            <person name="Grigoriev I.V."/>
            <person name="Debuchy R."/>
            <person name="Gladieux P."/>
            <person name="Thoren M.H."/>
            <person name="Johannesson H."/>
        </authorList>
    </citation>
    <scope>NUCLEOTIDE SEQUENCE</scope>
    <source>
        <strain evidence="2">CBS 955.72</strain>
    </source>
</reference>
<sequence length="177" mass="19523">MTQLSHRHFAWSTTVAPLILVSLFHIRCRRPNSVEAPPNRHVISTWTQAQATEPGMMMTKSVRAPKNVGWFSVARGFGSGCLVASCVCSCPCPTFVGFSGCLYVHVLFNIRGFQPFAVLVRCLGLCRGVQRVEVIEYLVLCISVLSLQRFSANICCQPGRECLSLPGLRYRSAARSA</sequence>
<evidence type="ECO:0000313" key="2">
    <source>
        <dbReference type="EMBL" id="KAK3364196.1"/>
    </source>
</evidence>